<sequence length="162" mass="18350">MAMNRKKLAYAFIIILLLGASTLAFLMSSESKGQYFKCDTEVYFENVASHSKIEGDVSLMLVSDNIGMLYVRGVLNKEGVNYNVNRKIYFNYGNKPYGSYYHLKKIGDENYSTANSAPDALFNELIFENKQELYLSITPIGNGGYELREMIFPIAICASKRM</sequence>
<evidence type="ECO:0000313" key="1">
    <source>
        <dbReference type="EMBL" id="QKJ59598.1"/>
    </source>
</evidence>
<dbReference type="AlphaFoldDB" id="A0AAE7JU72"/>
<dbReference type="EMBL" id="CP054160">
    <property type="protein sequence ID" value="QKJ59598.1"/>
    <property type="molecule type" value="Genomic_DNA"/>
</dbReference>
<evidence type="ECO:0000313" key="2">
    <source>
        <dbReference type="Proteomes" id="UP000503464"/>
    </source>
</evidence>
<protein>
    <submittedName>
        <fullName evidence="1">Uncharacterized protein</fullName>
    </submittedName>
</protein>
<gene>
    <name evidence="1" type="ORF">G9399_16325</name>
</gene>
<name>A0AAE7JU72_SERFO</name>
<dbReference type="Proteomes" id="UP000503464">
    <property type="component" value="Chromosome"/>
</dbReference>
<proteinExistence type="predicted"/>
<reference evidence="2" key="1">
    <citation type="submission" date="2020-03" db="EMBL/GenBank/DDBJ databases">
        <title>Genome sequences of seven Enterobacteriaceae strains isolated from Canadian wastewater treatment facilities.</title>
        <authorList>
            <person name="Huang H."/>
            <person name="Chmara J.T."/>
            <person name="Duceppe M.-O."/>
        </authorList>
    </citation>
    <scope>NUCLEOTIDE SEQUENCE [LARGE SCALE GENOMIC DNA]</scope>
    <source>
        <strain evidence="2">Biosolid 3</strain>
    </source>
</reference>
<accession>A0AAE7JU72</accession>
<organism evidence="1 2">
    <name type="scientific">Serratia fonticola</name>
    <dbReference type="NCBI Taxonomy" id="47917"/>
    <lineage>
        <taxon>Bacteria</taxon>
        <taxon>Pseudomonadati</taxon>
        <taxon>Pseudomonadota</taxon>
        <taxon>Gammaproteobacteria</taxon>
        <taxon>Enterobacterales</taxon>
        <taxon>Yersiniaceae</taxon>
        <taxon>Serratia</taxon>
    </lineage>
</organism>
<dbReference type="RefSeq" id="WP_161712234.1">
    <property type="nucleotide sequence ID" value="NZ_CP054160.3"/>
</dbReference>